<gene>
    <name evidence="3" type="ORF">GCM10011369_03990</name>
</gene>
<feature type="signal peptide" evidence="1">
    <location>
        <begin position="1"/>
        <end position="20"/>
    </location>
</feature>
<dbReference type="OrthoDB" id="118896at2"/>
<sequence>MNLRLSTLLFALIMVVSGCASKPNIESDFTEEFTFTFLKTYYLIPANAQTYDGQAGTSLEEQRVEKAINDALQMRGMTAVARDKADILVSYHLTSKDRTRIRSYHNNFNYYGRYYHRYWGAGWGNDIDVDQFTEGQLLIDLVDPEANRVVFRSVGKKRVRRSTVDEKIEAANRYVQAMFAEVPGW</sequence>
<feature type="chain" id="PRO_5035220107" description="DUF4136 domain-containing protein" evidence="1">
    <location>
        <begin position="21"/>
        <end position="185"/>
    </location>
</feature>
<name>A0A8J2XL10_9GAMM</name>
<feature type="domain" description="DUF4136" evidence="2">
    <location>
        <begin position="26"/>
        <end position="183"/>
    </location>
</feature>
<dbReference type="Pfam" id="PF13590">
    <property type="entry name" value="DUF4136"/>
    <property type="match status" value="1"/>
</dbReference>
<comment type="caution">
    <text evidence="3">The sequence shown here is derived from an EMBL/GenBank/DDBJ whole genome shotgun (WGS) entry which is preliminary data.</text>
</comment>
<proteinExistence type="predicted"/>
<evidence type="ECO:0000256" key="1">
    <source>
        <dbReference type="SAM" id="SignalP"/>
    </source>
</evidence>
<dbReference type="AlphaFoldDB" id="A0A8J2XL10"/>
<protein>
    <recommendedName>
        <fullName evidence="2">DUF4136 domain-containing protein</fullName>
    </recommendedName>
</protein>
<dbReference type="Gene3D" id="3.30.160.670">
    <property type="match status" value="1"/>
</dbReference>
<reference evidence="4" key="1">
    <citation type="journal article" date="2019" name="Int. J. Syst. Evol. Microbiol.">
        <title>The Global Catalogue of Microorganisms (GCM) 10K type strain sequencing project: providing services to taxonomists for standard genome sequencing and annotation.</title>
        <authorList>
            <consortium name="The Broad Institute Genomics Platform"/>
            <consortium name="The Broad Institute Genome Sequencing Center for Infectious Disease"/>
            <person name="Wu L."/>
            <person name="Ma J."/>
        </authorList>
    </citation>
    <scope>NUCLEOTIDE SEQUENCE [LARGE SCALE GENOMIC DNA]</scope>
    <source>
        <strain evidence="4">CGMCC 1.10130</strain>
    </source>
</reference>
<dbReference type="PROSITE" id="PS51257">
    <property type="entry name" value="PROKAR_LIPOPROTEIN"/>
    <property type="match status" value="1"/>
</dbReference>
<evidence type="ECO:0000313" key="3">
    <source>
        <dbReference type="EMBL" id="GGA65711.1"/>
    </source>
</evidence>
<dbReference type="RefSeq" id="WP_087504608.1">
    <property type="nucleotide sequence ID" value="NZ_BMDX01000002.1"/>
</dbReference>
<dbReference type="Proteomes" id="UP000619743">
    <property type="component" value="Unassembled WGS sequence"/>
</dbReference>
<evidence type="ECO:0000313" key="4">
    <source>
        <dbReference type="Proteomes" id="UP000619743"/>
    </source>
</evidence>
<keyword evidence="4" id="KW-1185">Reference proteome</keyword>
<keyword evidence="1" id="KW-0732">Signal</keyword>
<evidence type="ECO:0000259" key="2">
    <source>
        <dbReference type="Pfam" id="PF13590"/>
    </source>
</evidence>
<dbReference type="InterPro" id="IPR025411">
    <property type="entry name" value="DUF4136"/>
</dbReference>
<organism evidence="3 4">
    <name type="scientific">Neiella marina</name>
    <dbReference type="NCBI Taxonomy" id="508461"/>
    <lineage>
        <taxon>Bacteria</taxon>
        <taxon>Pseudomonadati</taxon>
        <taxon>Pseudomonadota</taxon>
        <taxon>Gammaproteobacteria</taxon>
        <taxon>Alteromonadales</taxon>
        <taxon>Echinimonadaceae</taxon>
        <taxon>Neiella</taxon>
    </lineage>
</organism>
<accession>A0A8J2XL10</accession>
<dbReference type="EMBL" id="BMDX01000002">
    <property type="protein sequence ID" value="GGA65711.1"/>
    <property type="molecule type" value="Genomic_DNA"/>
</dbReference>